<name>A9VA59_MONBE</name>
<sequence>MAGTDSTHYFRPSAPILHNEVDARSKDGEPAILVAIRLDALDLLRELLQRGVNLLCTDQHLRNAVTIACIYLTVAISPKLRSTRIAQWAVRLASPELVRYLVRLDSFQLLRKTARGFGVLHLMVKEGRTDVRFLAPRSTSLIAALQHHLTMHAPCALPEWLIVDEGFAV</sequence>
<dbReference type="SUPFAM" id="SSF48403">
    <property type="entry name" value="Ankyrin repeat"/>
    <property type="match status" value="1"/>
</dbReference>
<evidence type="ECO:0000313" key="2">
    <source>
        <dbReference type="Proteomes" id="UP000001357"/>
    </source>
</evidence>
<dbReference type="Gene3D" id="1.25.40.20">
    <property type="entry name" value="Ankyrin repeat-containing domain"/>
    <property type="match status" value="1"/>
</dbReference>
<reference evidence="1 2" key="1">
    <citation type="journal article" date="2008" name="Nature">
        <title>The genome of the choanoflagellate Monosiga brevicollis and the origin of metazoans.</title>
        <authorList>
            <consortium name="JGI Sequencing"/>
            <person name="King N."/>
            <person name="Westbrook M.J."/>
            <person name="Young S.L."/>
            <person name="Kuo A."/>
            <person name="Abedin M."/>
            <person name="Chapman J."/>
            <person name="Fairclough S."/>
            <person name="Hellsten U."/>
            <person name="Isogai Y."/>
            <person name="Letunic I."/>
            <person name="Marr M."/>
            <person name="Pincus D."/>
            <person name="Putnam N."/>
            <person name="Rokas A."/>
            <person name="Wright K.J."/>
            <person name="Zuzow R."/>
            <person name="Dirks W."/>
            <person name="Good M."/>
            <person name="Goodstein D."/>
            <person name="Lemons D."/>
            <person name="Li W."/>
            <person name="Lyons J.B."/>
            <person name="Morris A."/>
            <person name="Nichols S."/>
            <person name="Richter D.J."/>
            <person name="Salamov A."/>
            <person name="Bork P."/>
            <person name="Lim W.A."/>
            <person name="Manning G."/>
            <person name="Miller W.T."/>
            <person name="McGinnis W."/>
            <person name="Shapiro H."/>
            <person name="Tjian R."/>
            <person name="Grigoriev I.V."/>
            <person name="Rokhsar D."/>
        </authorList>
    </citation>
    <scope>NUCLEOTIDE SEQUENCE [LARGE SCALE GENOMIC DNA]</scope>
    <source>
        <strain evidence="2">MX1 / ATCC 50154</strain>
    </source>
</reference>
<proteinExistence type="predicted"/>
<dbReference type="GeneID" id="5894875"/>
<dbReference type="AlphaFoldDB" id="A9VA59"/>
<protein>
    <submittedName>
        <fullName evidence="1">Uncharacterized protein</fullName>
    </submittedName>
</protein>
<dbReference type="InParanoid" id="A9VA59"/>
<dbReference type="Proteomes" id="UP000001357">
    <property type="component" value="Unassembled WGS sequence"/>
</dbReference>
<organism evidence="1 2">
    <name type="scientific">Monosiga brevicollis</name>
    <name type="common">Choanoflagellate</name>
    <dbReference type="NCBI Taxonomy" id="81824"/>
    <lineage>
        <taxon>Eukaryota</taxon>
        <taxon>Choanoflagellata</taxon>
        <taxon>Craspedida</taxon>
        <taxon>Salpingoecidae</taxon>
        <taxon>Monosiga</taxon>
    </lineage>
</organism>
<gene>
    <name evidence="1" type="ORF">MONBRDRAFT_11744</name>
</gene>
<accession>A9VA59</accession>
<dbReference type="RefSeq" id="XP_001749558.1">
    <property type="nucleotide sequence ID" value="XM_001749506.1"/>
</dbReference>
<dbReference type="EMBL" id="CH991572">
    <property type="protein sequence ID" value="EDQ85609.1"/>
    <property type="molecule type" value="Genomic_DNA"/>
</dbReference>
<evidence type="ECO:0000313" key="1">
    <source>
        <dbReference type="EMBL" id="EDQ85609.1"/>
    </source>
</evidence>
<keyword evidence="2" id="KW-1185">Reference proteome</keyword>
<dbReference type="InterPro" id="IPR036770">
    <property type="entry name" value="Ankyrin_rpt-contain_sf"/>
</dbReference>
<dbReference type="KEGG" id="mbr:MONBRDRAFT_11744"/>